<dbReference type="PANTHER" id="PTHR34978">
    <property type="entry name" value="POSSIBLE SENSOR-TRANSDUCER PROTEIN BLAR"/>
    <property type="match status" value="1"/>
</dbReference>
<organism evidence="5 6">
    <name type="scientific">Chryseobacterium salviniae</name>
    <dbReference type="NCBI Taxonomy" id="3101750"/>
    <lineage>
        <taxon>Bacteria</taxon>
        <taxon>Pseudomonadati</taxon>
        <taxon>Bacteroidota</taxon>
        <taxon>Flavobacteriia</taxon>
        <taxon>Flavobacteriales</taxon>
        <taxon>Weeksellaceae</taxon>
        <taxon>Chryseobacterium group</taxon>
        <taxon>Chryseobacterium</taxon>
    </lineage>
</organism>
<feature type="transmembrane region" description="Helical" evidence="3">
    <location>
        <begin position="86"/>
        <end position="110"/>
    </location>
</feature>
<accession>A0ABU6HWV1</accession>
<feature type="transmembrane region" description="Helical" evidence="3">
    <location>
        <begin position="6"/>
        <end position="24"/>
    </location>
</feature>
<comment type="caution">
    <text evidence="5">The sequence shown here is derived from an EMBL/GenBank/DDBJ whole genome shotgun (WGS) entry which is preliminary data.</text>
</comment>
<evidence type="ECO:0000256" key="2">
    <source>
        <dbReference type="SAM" id="MobiDB-lite"/>
    </source>
</evidence>
<gene>
    <name evidence="5" type="ORF">SOP96_17605</name>
</gene>
<feature type="region of interest" description="Disordered" evidence="2">
    <location>
        <begin position="581"/>
        <end position="615"/>
    </location>
</feature>
<keyword evidence="3" id="KW-0812">Transmembrane</keyword>
<dbReference type="InterPro" id="IPR052173">
    <property type="entry name" value="Beta-lactam_resp_regulator"/>
</dbReference>
<keyword evidence="1" id="KW-0175">Coiled coil</keyword>
<dbReference type="CDD" id="cd07341">
    <property type="entry name" value="M56_BlaR1_MecR1_like"/>
    <property type="match status" value="1"/>
</dbReference>
<feature type="compositionally biased region" description="Basic and acidic residues" evidence="2">
    <location>
        <begin position="581"/>
        <end position="590"/>
    </location>
</feature>
<dbReference type="Proteomes" id="UP001348397">
    <property type="component" value="Unassembled WGS sequence"/>
</dbReference>
<sequence length="615" mass="70970">METVLLYLGKVIVCSGVMFLYYKLSLKDKTFHHYNRFYLLSAMFISLLLPLVKVEDFTIEVSNDIYKLIDTVQNFNHKNTTDDYTYFRIIFSALGLVSFYFLGRFIYGIFRIHQLKKQFKKESFDGINFYHTDLTEAPFSYFKNLFWKKSIMLNSEVGKQILKHEMVHIEQKHSFDKIFIEVITSAFWFNPFFHLIKKEISLIHEYLADKKAVKQSDTKAFAQMLLASHFSGNQLPATSPFLSSNLKKRLKMLQKPKTKFGYARRILALPVVFSVAFAYLVNAKNQEIKATNMEIEKAVSQIKQEDKIIIKKDTITPQSSKDKTIITPKIYRKSEDDRKIADLSKKIQEKSEALKNLKPESSEYNKHLEEIGKLSEEIGKIASSKDFLNSAMVIKFDGKDIKLDEYFNSKEFKDAFKEVKDFKFDFEMPEAPEMDFEFPDVPAPPDAPKVKVYKFKGTGDMMWTPEADMVLRSSEKAKESASTARKKAKLDKERAKLNEKRAKLEGERAKIEAERRALEGGRAYIYSNTFKAFPGDRTFRINADNIKISNKGASIIASGIKNTEGIESMKIYIDGKESTKEQMEALKPESIRSMSINKRNTDGKSSGEIKIETKK</sequence>
<reference evidence="5 6" key="1">
    <citation type="submission" date="2024-01" db="EMBL/GenBank/DDBJ databases">
        <title>Chryseobacterium sp. T9W2-O.</title>
        <authorList>
            <person name="Maltman C."/>
        </authorList>
    </citation>
    <scope>NUCLEOTIDE SEQUENCE [LARGE SCALE GENOMIC DNA]</scope>
    <source>
        <strain evidence="5 6">T9W2-O</strain>
    </source>
</reference>
<feature type="domain" description="Peptidase M56" evidence="4">
    <location>
        <begin position="159"/>
        <end position="253"/>
    </location>
</feature>
<dbReference type="PANTHER" id="PTHR34978:SF3">
    <property type="entry name" value="SLR0241 PROTEIN"/>
    <property type="match status" value="1"/>
</dbReference>
<keyword evidence="3" id="KW-1133">Transmembrane helix</keyword>
<evidence type="ECO:0000256" key="1">
    <source>
        <dbReference type="SAM" id="Coils"/>
    </source>
</evidence>
<keyword evidence="6" id="KW-1185">Reference proteome</keyword>
<evidence type="ECO:0000256" key="3">
    <source>
        <dbReference type="SAM" id="Phobius"/>
    </source>
</evidence>
<evidence type="ECO:0000313" key="6">
    <source>
        <dbReference type="Proteomes" id="UP001348397"/>
    </source>
</evidence>
<feature type="compositionally biased region" description="Basic and acidic residues" evidence="2">
    <location>
        <begin position="599"/>
        <end position="615"/>
    </location>
</feature>
<protein>
    <submittedName>
        <fullName evidence="5">M56 family metallopeptidase</fullName>
    </submittedName>
</protein>
<dbReference type="Pfam" id="PF05569">
    <property type="entry name" value="Peptidase_M56"/>
    <property type="match status" value="1"/>
</dbReference>
<feature type="transmembrane region" description="Helical" evidence="3">
    <location>
        <begin position="262"/>
        <end position="281"/>
    </location>
</feature>
<keyword evidence="3" id="KW-0472">Membrane</keyword>
<dbReference type="RefSeq" id="WP_326322203.1">
    <property type="nucleotide sequence ID" value="NZ_JAYLAA010000058.1"/>
</dbReference>
<feature type="coiled-coil region" evidence="1">
    <location>
        <begin position="485"/>
        <end position="521"/>
    </location>
</feature>
<dbReference type="EMBL" id="JAYLAA010000058">
    <property type="protein sequence ID" value="MEC3877535.1"/>
    <property type="molecule type" value="Genomic_DNA"/>
</dbReference>
<proteinExistence type="predicted"/>
<feature type="transmembrane region" description="Helical" evidence="3">
    <location>
        <begin position="36"/>
        <end position="52"/>
    </location>
</feature>
<evidence type="ECO:0000313" key="5">
    <source>
        <dbReference type="EMBL" id="MEC3877535.1"/>
    </source>
</evidence>
<evidence type="ECO:0000259" key="4">
    <source>
        <dbReference type="Pfam" id="PF05569"/>
    </source>
</evidence>
<dbReference type="InterPro" id="IPR008756">
    <property type="entry name" value="Peptidase_M56"/>
</dbReference>
<name>A0ABU6HWV1_9FLAO</name>